<dbReference type="Proteomes" id="UP000727993">
    <property type="component" value="Unassembled WGS sequence"/>
</dbReference>
<dbReference type="InterPro" id="IPR015797">
    <property type="entry name" value="NUDIX_hydrolase-like_dom_sf"/>
</dbReference>
<keyword evidence="3" id="KW-0479">Metal-binding</keyword>
<evidence type="ECO:0000256" key="2">
    <source>
        <dbReference type="ARBA" id="ARBA00005582"/>
    </source>
</evidence>
<comment type="similarity">
    <text evidence="2">Belongs to the Nudix hydrolase family.</text>
</comment>
<feature type="domain" description="Nudix hydrolase" evidence="6">
    <location>
        <begin position="3"/>
        <end position="134"/>
    </location>
</feature>
<evidence type="ECO:0000313" key="7">
    <source>
        <dbReference type="EMBL" id="MBK9296142.1"/>
    </source>
</evidence>
<proteinExistence type="inferred from homology"/>
<evidence type="ECO:0000256" key="5">
    <source>
        <dbReference type="ARBA" id="ARBA00022842"/>
    </source>
</evidence>
<organism evidence="7 8">
    <name type="scientific">Candidatus Neomicrothrix subdominans</name>
    <dbReference type="NCBI Taxonomy" id="2954438"/>
    <lineage>
        <taxon>Bacteria</taxon>
        <taxon>Bacillati</taxon>
        <taxon>Actinomycetota</taxon>
        <taxon>Acidimicrobiia</taxon>
        <taxon>Acidimicrobiales</taxon>
        <taxon>Microthrixaceae</taxon>
        <taxon>Candidatus Neomicrothrix</taxon>
    </lineage>
</organism>
<dbReference type="Gene3D" id="3.90.79.10">
    <property type="entry name" value="Nucleoside Triphosphate Pyrophosphohydrolase"/>
    <property type="match status" value="1"/>
</dbReference>
<accession>A0A936TDK3</accession>
<dbReference type="PROSITE" id="PS51462">
    <property type="entry name" value="NUDIX"/>
    <property type="match status" value="1"/>
</dbReference>
<dbReference type="Pfam" id="PF00293">
    <property type="entry name" value="NUDIX"/>
    <property type="match status" value="1"/>
</dbReference>
<dbReference type="GO" id="GO:0046872">
    <property type="term" value="F:metal ion binding"/>
    <property type="evidence" value="ECO:0007669"/>
    <property type="project" value="UniProtKB-KW"/>
</dbReference>
<reference evidence="7 8" key="1">
    <citation type="submission" date="2020-10" db="EMBL/GenBank/DDBJ databases">
        <title>Connecting structure to function with the recovery of over 1000 high-quality activated sludge metagenome-assembled genomes encoding full-length rRNA genes using long-read sequencing.</title>
        <authorList>
            <person name="Singleton C.M."/>
            <person name="Petriglieri F."/>
            <person name="Kristensen J.M."/>
            <person name="Kirkegaard R.H."/>
            <person name="Michaelsen T.Y."/>
            <person name="Andersen M.H."/>
            <person name="Karst S.M."/>
            <person name="Dueholm M.S."/>
            <person name="Nielsen P.H."/>
            <person name="Albertsen M."/>
        </authorList>
    </citation>
    <scope>NUCLEOTIDE SEQUENCE [LARGE SCALE GENOMIC DNA]</scope>
    <source>
        <strain evidence="7">Lyne_18-Q3-R50-59_MAXAC.006</strain>
    </source>
</reference>
<evidence type="ECO:0000259" key="6">
    <source>
        <dbReference type="PROSITE" id="PS51462"/>
    </source>
</evidence>
<dbReference type="SUPFAM" id="SSF55811">
    <property type="entry name" value="Nudix"/>
    <property type="match status" value="1"/>
</dbReference>
<dbReference type="InterPro" id="IPR000086">
    <property type="entry name" value="NUDIX_hydrolase_dom"/>
</dbReference>
<keyword evidence="5" id="KW-0460">Magnesium</keyword>
<dbReference type="PANTHER" id="PTHR43758:SF2">
    <property type="entry name" value="OXIDIZED PURINE NUCLEOSIDE TRIPHOSPHATE HYDROLASE"/>
    <property type="match status" value="1"/>
</dbReference>
<comment type="caution">
    <text evidence="7">The sequence shown here is derived from an EMBL/GenBank/DDBJ whole genome shotgun (WGS) entry which is preliminary data.</text>
</comment>
<dbReference type="AlphaFoldDB" id="A0A936TDK3"/>
<evidence type="ECO:0000256" key="1">
    <source>
        <dbReference type="ARBA" id="ARBA00001946"/>
    </source>
</evidence>
<evidence type="ECO:0000256" key="3">
    <source>
        <dbReference type="ARBA" id="ARBA00022723"/>
    </source>
</evidence>
<dbReference type="PANTHER" id="PTHR43758">
    <property type="entry name" value="7,8-DIHYDRO-8-OXOGUANINE TRIPHOSPHATASE"/>
    <property type="match status" value="1"/>
</dbReference>
<evidence type="ECO:0000313" key="8">
    <source>
        <dbReference type="Proteomes" id="UP000727993"/>
    </source>
</evidence>
<evidence type="ECO:0000256" key="4">
    <source>
        <dbReference type="ARBA" id="ARBA00022801"/>
    </source>
</evidence>
<name>A0A936TDK3_9ACTN</name>
<comment type="cofactor">
    <cofactor evidence="1">
        <name>Mg(2+)</name>
        <dbReference type="ChEBI" id="CHEBI:18420"/>
    </cofactor>
</comment>
<dbReference type="GO" id="GO:0016818">
    <property type="term" value="F:hydrolase activity, acting on acid anhydrides, in phosphorus-containing anhydrides"/>
    <property type="evidence" value="ECO:0007669"/>
    <property type="project" value="TreeGrafter"/>
</dbReference>
<keyword evidence="4" id="KW-0378">Hydrolase</keyword>
<sequence length="171" mass="19297">MSRYRPVMGTLGFVWDRANDLVLLVHRTNRPDQKHNGLGGKLEPDEDVATGMARELHEEAAIVPLKMRLRGTISWPGFEGPGGDDWFGFLFLITEWRGQVPAANDEGELAWVPRSALMAWCDPATRPDSGLDFHEGDAHFLALMFDDDPRQFHALMPWDDGRPTGWTVSRL</sequence>
<protein>
    <submittedName>
        <fullName evidence="7">8-oxo-dGTP diphosphatase</fullName>
    </submittedName>
</protein>
<dbReference type="GO" id="GO:0005737">
    <property type="term" value="C:cytoplasm"/>
    <property type="evidence" value="ECO:0007669"/>
    <property type="project" value="TreeGrafter"/>
</dbReference>
<dbReference type="CDD" id="cd18886">
    <property type="entry name" value="NUDIX_MutT_Nudt1"/>
    <property type="match status" value="1"/>
</dbReference>
<dbReference type="EMBL" id="JADJZA010000001">
    <property type="protein sequence ID" value="MBK9296142.1"/>
    <property type="molecule type" value="Genomic_DNA"/>
</dbReference>
<gene>
    <name evidence="7" type="ORF">IPN02_04580</name>
</gene>